<dbReference type="Proteomes" id="UP001141327">
    <property type="component" value="Unassembled WGS sequence"/>
</dbReference>
<protein>
    <submittedName>
        <fullName evidence="2">Multi antimicrobial extrusion</fullName>
    </submittedName>
</protein>
<feature type="region of interest" description="Disordered" evidence="1">
    <location>
        <begin position="729"/>
        <end position="778"/>
    </location>
</feature>
<name>A0ABQ8UIJ3_9EUKA</name>
<keyword evidence="3" id="KW-1185">Reference proteome</keyword>
<reference evidence="2" key="1">
    <citation type="journal article" date="2022" name="bioRxiv">
        <title>Genomics of Preaxostyla Flagellates Illuminates Evolutionary Transitions and the Path Towards Mitochondrial Loss.</title>
        <authorList>
            <person name="Novak L.V.F."/>
            <person name="Treitli S.C."/>
            <person name="Pyrih J."/>
            <person name="Halakuc P."/>
            <person name="Pipaliya S.V."/>
            <person name="Vacek V."/>
            <person name="Brzon O."/>
            <person name="Soukal P."/>
            <person name="Eme L."/>
            <person name="Dacks J.B."/>
            <person name="Karnkowska A."/>
            <person name="Elias M."/>
            <person name="Hampl V."/>
        </authorList>
    </citation>
    <scope>NUCLEOTIDE SEQUENCE</scope>
    <source>
        <strain evidence="2">RCP-MX</strain>
    </source>
</reference>
<proteinExistence type="predicted"/>
<evidence type="ECO:0000313" key="2">
    <source>
        <dbReference type="EMBL" id="KAJ4457741.1"/>
    </source>
</evidence>
<dbReference type="EMBL" id="JAPMOS010000040">
    <property type="protein sequence ID" value="KAJ4457741.1"/>
    <property type="molecule type" value="Genomic_DNA"/>
</dbReference>
<evidence type="ECO:0000256" key="1">
    <source>
        <dbReference type="SAM" id="MobiDB-lite"/>
    </source>
</evidence>
<sequence>MPSWAPSPTSPSSPPRASPIAGSLWVPVCPLYTLSTSSQTENAAQEEKLRDLTPFEPPKFKDPLEVGRWARFASPEEEQAAGHFDKRDRESPRVREELFVDTRCITLAQEVTTRLTRPEICARMLSDQARAPPPGVIPAWNRVYYFRRTVTEERFSFLNAAALRKWEPPCLVILDQFVNEQGLQDKINGIAESLFGSRIFFLICSSANIRWRFHVGGGDSVPEDITFPPAVSWDDFYRAQTRRPEVPPPPTPLAEADWFTFVPTRGGRGLTSPPFSPAEWDCTAFDGHFSPSVPPPTTPEGLAAFWGDVFLYSQGILGVAKIVCESEFFRRPLSLALYDVMAEDLTTDDPRPRPDARRCILDLMVHQRTIRFPPPEGKLAVDFRFVVRGDEGGWRLACPFYAQLYMKVLDRLDPIPIELIPTIANQLMGFDGLEDVKGRIYERAVISHASKLLQVPNLVIRSSTAPRQFYLEPFVKGPAPLCPPPFQHLVPMSSCHPDIDLLRIYDVAASADTATAATPATAITTAATATTAAPQPPRQVVLLADQITVSDVASHTSALRWIRSAECATVCQRIQEAYGCPPQRKVFVFMTKAAGARLGPLDDAICRAVHAEGWEVWRYPLDLFFGPSTECPIPIQVPTEEAPKKCSGPIVEQALWAACEKGSPQIRPIGGSVHSGQLSYSGNRARGPVMKLFTAKALKDFLVAKKMPGVTTSTKPDKARMVERALQLYRESRMGDGVGQQEGGGGEDEDDDEGEGEDEDVAVEEKKRAPKAPKKKRS</sequence>
<evidence type="ECO:0000313" key="3">
    <source>
        <dbReference type="Proteomes" id="UP001141327"/>
    </source>
</evidence>
<feature type="compositionally biased region" description="Basic and acidic residues" evidence="1">
    <location>
        <begin position="45"/>
        <end position="59"/>
    </location>
</feature>
<feature type="compositionally biased region" description="Acidic residues" evidence="1">
    <location>
        <begin position="745"/>
        <end position="762"/>
    </location>
</feature>
<feature type="compositionally biased region" description="Basic residues" evidence="1">
    <location>
        <begin position="768"/>
        <end position="778"/>
    </location>
</feature>
<feature type="region of interest" description="Disordered" evidence="1">
    <location>
        <begin position="37"/>
        <end position="59"/>
    </location>
</feature>
<organism evidence="2 3">
    <name type="scientific">Paratrimastix pyriformis</name>
    <dbReference type="NCBI Taxonomy" id="342808"/>
    <lineage>
        <taxon>Eukaryota</taxon>
        <taxon>Metamonada</taxon>
        <taxon>Preaxostyla</taxon>
        <taxon>Paratrimastigidae</taxon>
        <taxon>Paratrimastix</taxon>
    </lineage>
</organism>
<gene>
    <name evidence="2" type="ORF">PAPYR_6667</name>
</gene>
<accession>A0ABQ8UIJ3</accession>
<comment type="caution">
    <text evidence="2">The sequence shown here is derived from an EMBL/GenBank/DDBJ whole genome shotgun (WGS) entry which is preliminary data.</text>
</comment>